<dbReference type="FunFam" id="3.20.20.70:FF:000140">
    <property type="entry name" value="Fructose-bisphosphate aldolase"/>
    <property type="match status" value="1"/>
</dbReference>
<evidence type="ECO:0000256" key="1">
    <source>
        <dbReference type="ARBA" id="ARBA00000441"/>
    </source>
</evidence>
<comment type="caution">
    <text evidence="8">The sequence shown here is derived from an EMBL/GenBank/DDBJ whole genome shotgun (WGS) entry which is preliminary data.</text>
</comment>
<evidence type="ECO:0000256" key="3">
    <source>
        <dbReference type="ARBA" id="ARBA00010387"/>
    </source>
</evidence>
<protein>
    <recommendedName>
        <fullName evidence="4">fructose-bisphosphate aldolase</fullName>
        <ecNumber evidence="4">4.1.2.13</ecNumber>
    </recommendedName>
</protein>
<feature type="transmembrane region" description="Helical" evidence="7">
    <location>
        <begin position="47"/>
        <end position="66"/>
    </location>
</feature>
<dbReference type="OrthoDB" id="36455at2759"/>
<evidence type="ECO:0000256" key="6">
    <source>
        <dbReference type="ARBA" id="ARBA00023239"/>
    </source>
</evidence>
<dbReference type="UniPathway" id="UPA00109">
    <property type="reaction ID" value="UER00183"/>
</dbReference>
<dbReference type="EC" id="4.1.2.13" evidence="4"/>
<keyword evidence="7" id="KW-0472">Membrane</keyword>
<reference evidence="8 9" key="1">
    <citation type="journal article" date="2014" name="Mol. Plant">
        <title>Chromosome Scale Genome Assembly and Transcriptome Profiling of Nannochloropsis gaditana in Nitrogen Depletion.</title>
        <authorList>
            <person name="Corteggiani Carpinelli E."/>
            <person name="Telatin A."/>
            <person name="Vitulo N."/>
            <person name="Forcato C."/>
            <person name="D'Angelo M."/>
            <person name="Schiavon R."/>
            <person name="Vezzi A."/>
            <person name="Giacometti G.M."/>
            <person name="Morosinotto T."/>
            <person name="Valle G."/>
        </authorList>
    </citation>
    <scope>NUCLEOTIDE SEQUENCE [LARGE SCALE GENOMIC DNA]</scope>
    <source>
        <strain evidence="8 9">B-31</strain>
    </source>
</reference>
<evidence type="ECO:0000256" key="5">
    <source>
        <dbReference type="ARBA" id="ARBA00023152"/>
    </source>
</evidence>
<dbReference type="Gene3D" id="3.20.20.70">
    <property type="entry name" value="Aldolase class I"/>
    <property type="match status" value="1"/>
</dbReference>
<gene>
    <name evidence="8" type="ORF">Naga_100119g3</name>
</gene>
<dbReference type="GO" id="GO:0006096">
    <property type="term" value="P:glycolytic process"/>
    <property type="evidence" value="ECO:0007669"/>
    <property type="project" value="UniProtKB-UniPathway"/>
</dbReference>
<dbReference type="EMBL" id="AZIL01000175">
    <property type="protein sequence ID" value="EWM29245.1"/>
    <property type="molecule type" value="Genomic_DNA"/>
</dbReference>
<evidence type="ECO:0000313" key="9">
    <source>
        <dbReference type="Proteomes" id="UP000019335"/>
    </source>
</evidence>
<sequence>MYIYVTIIRLPLITLQRPIRPSLRCLTTSQFTFPTAKKLKLCQAMKIFSSLLLASLVTTCSAFVPLNQVLNATPIKTRGRFAALKMVSRAEKENPYMEELKANARKIGGRGRGILASDESNATTGKRLEAVGVENTEENRRKWRELLYTAPGLGQYISGAIMFDETLYQKTAEGKPFVDVLAEQNIIPGIKVDTGLQNMFGTDGETATQGLDGLGDRCKAYYKQGARFAKWRAVLKVDDRDLPSEKAIWENAHALARYAAIAQENGLVPIVEPEVTLGPGAYSIERTAFISERVNSIVMNWLNRYDVVLDAILLKPNMILPGLDAPIASKEEVAKYTVQVMKRSIPPAVPSIHFLSGGMGEEEATLNLQQLQKEYPDAPWSLTFSYGRALQSSTLKTWSGKQENWKAAQDILVKLAQANSQAQLGQFVEGTHPDGKNAPVFISILRFVLGGCMRLISRQAVEVDVSIAQRKKSQKRPRCK</sequence>
<dbReference type="InterPro" id="IPR000741">
    <property type="entry name" value="FBA_I"/>
</dbReference>
<evidence type="ECO:0000256" key="4">
    <source>
        <dbReference type="ARBA" id="ARBA00013068"/>
    </source>
</evidence>
<comment type="pathway">
    <text evidence="2">Carbohydrate degradation; glycolysis; D-glyceraldehyde 3-phosphate and glycerone phosphate from D-glucose: step 4/4.</text>
</comment>
<dbReference type="GO" id="GO:0004332">
    <property type="term" value="F:fructose-bisphosphate aldolase activity"/>
    <property type="evidence" value="ECO:0007669"/>
    <property type="project" value="UniProtKB-EC"/>
</dbReference>
<keyword evidence="5" id="KW-0324">Glycolysis</keyword>
<name>W7TQ47_9STRA</name>
<keyword evidence="9" id="KW-1185">Reference proteome</keyword>
<proteinExistence type="inferred from homology"/>
<keyword evidence="7" id="KW-1133">Transmembrane helix</keyword>
<keyword evidence="7" id="KW-0812">Transmembrane</keyword>
<dbReference type="InterPro" id="IPR013785">
    <property type="entry name" value="Aldolase_TIM"/>
</dbReference>
<dbReference type="CDD" id="cd00948">
    <property type="entry name" value="FBP_aldolase_I_a"/>
    <property type="match status" value="1"/>
</dbReference>
<evidence type="ECO:0000313" key="8">
    <source>
        <dbReference type="EMBL" id="EWM29245.1"/>
    </source>
</evidence>
<comment type="similarity">
    <text evidence="3">Belongs to the class I fructose-bisphosphate aldolase family.</text>
</comment>
<evidence type="ECO:0000256" key="7">
    <source>
        <dbReference type="SAM" id="Phobius"/>
    </source>
</evidence>
<dbReference type="SUPFAM" id="SSF51569">
    <property type="entry name" value="Aldolase"/>
    <property type="match status" value="1"/>
</dbReference>
<keyword evidence="6" id="KW-0456">Lyase</keyword>
<dbReference type="AlphaFoldDB" id="W7TQ47"/>
<organism evidence="8 9">
    <name type="scientific">Nannochloropsis gaditana</name>
    <dbReference type="NCBI Taxonomy" id="72520"/>
    <lineage>
        <taxon>Eukaryota</taxon>
        <taxon>Sar</taxon>
        <taxon>Stramenopiles</taxon>
        <taxon>Ochrophyta</taxon>
        <taxon>Eustigmatophyceae</taxon>
        <taxon>Eustigmatales</taxon>
        <taxon>Monodopsidaceae</taxon>
        <taxon>Nannochloropsis</taxon>
    </lineage>
</organism>
<dbReference type="PANTHER" id="PTHR11627">
    <property type="entry name" value="FRUCTOSE-BISPHOSPHATE ALDOLASE"/>
    <property type="match status" value="1"/>
</dbReference>
<accession>W7TQ47</accession>
<dbReference type="NCBIfam" id="NF033379">
    <property type="entry name" value="FrucBisAld_I"/>
    <property type="match status" value="1"/>
</dbReference>
<evidence type="ECO:0000256" key="2">
    <source>
        <dbReference type="ARBA" id="ARBA00004714"/>
    </source>
</evidence>
<dbReference type="Pfam" id="PF00274">
    <property type="entry name" value="Glycolytic"/>
    <property type="match status" value="1"/>
</dbReference>
<comment type="catalytic activity">
    <reaction evidence="1">
        <text>beta-D-fructose 1,6-bisphosphate = D-glyceraldehyde 3-phosphate + dihydroxyacetone phosphate</text>
        <dbReference type="Rhea" id="RHEA:14729"/>
        <dbReference type="ChEBI" id="CHEBI:32966"/>
        <dbReference type="ChEBI" id="CHEBI:57642"/>
        <dbReference type="ChEBI" id="CHEBI:59776"/>
        <dbReference type="EC" id="4.1.2.13"/>
    </reaction>
</comment>
<dbReference type="Proteomes" id="UP000019335">
    <property type="component" value="Chromosome 3"/>
</dbReference>